<dbReference type="InterPro" id="IPR024072">
    <property type="entry name" value="DHFR-like_dom_sf"/>
</dbReference>
<reference evidence="6 7" key="1">
    <citation type="submission" date="2013-06" db="EMBL/GenBank/DDBJ databases">
        <title>Draft genome sequence of Thauera terpenica.</title>
        <authorList>
            <person name="Liu B."/>
            <person name="Frostegard A.H."/>
            <person name="Shapleigh J.P."/>
        </authorList>
    </citation>
    <scope>NUCLEOTIDE SEQUENCE [LARGE SCALE GENOMIC DNA]</scope>
    <source>
        <strain evidence="6 7">58Eu</strain>
    </source>
</reference>
<evidence type="ECO:0000256" key="4">
    <source>
        <dbReference type="SAM" id="MobiDB-lite"/>
    </source>
</evidence>
<dbReference type="GO" id="GO:0008703">
    <property type="term" value="F:5-amino-6-(5-phosphoribosylamino)uracil reductase activity"/>
    <property type="evidence" value="ECO:0007669"/>
    <property type="project" value="InterPro"/>
</dbReference>
<evidence type="ECO:0000313" key="6">
    <source>
        <dbReference type="EMBL" id="EPZ14226.1"/>
    </source>
</evidence>
<gene>
    <name evidence="6" type="ORF">M622_06525</name>
</gene>
<dbReference type="RefSeq" id="WP_021250683.1">
    <property type="nucleotide sequence ID" value="NZ_ATJV01000092.1"/>
</dbReference>
<dbReference type="STRING" id="1348657.M622_06525"/>
<organism evidence="6 7">
    <name type="scientific">Thauera terpenica 58Eu</name>
    <dbReference type="NCBI Taxonomy" id="1348657"/>
    <lineage>
        <taxon>Bacteria</taxon>
        <taxon>Pseudomonadati</taxon>
        <taxon>Pseudomonadota</taxon>
        <taxon>Betaproteobacteria</taxon>
        <taxon>Rhodocyclales</taxon>
        <taxon>Zoogloeaceae</taxon>
        <taxon>Thauera</taxon>
    </lineage>
</organism>
<dbReference type="PANTHER" id="PTHR38011:SF7">
    <property type="entry name" value="2,5-DIAMINO-6-RIBOSYLAMINO-4(3H)-PYRIMIDINONE 5'-PHOSPHATE REDUCTASE"/>
    <property type="match status" value="1"/>
</dbReference>
<evidence type="ECO:0000259" key="5">
    <source>
        <dbReference type="Pfam" id="PF01872"/>
    </source>
</evidence>
<keyword evidence="2" id="KW-0521">NADP</keyword>
<dbReference type="InterPro" id="IPR002734">
    <property type="entry name" value="RibDG_C"/>
</dbReference>
<evidence type="ECO:0000256" key="2">
    <source>
        <dbReference type="ARBA" id="ARBA00022857"/>
    </source>
</evidence>
<dbReference type="InterPro" id="IPR050765">
    <property type="entry name" value="Riboflavin_Biosynth_HTPR"/>
</dbReference>
<evidence type="ECO:0000256" key="3">
    <source>
        <dbReference type="ARBA" id="ARBA00023002"/>
    </source>
</evidence>
<evidence type="ECO:0000256" key="1">
    <source>
        <dbReference type="ARBA" id="ARBA00005104"/>
    </source>
</evidence>
<comment type="pathway">
    <text evidence="1">Cofactor biosynthesis; riboflavin biosynthesis.</text>
</comment>
<keyword evidence="7" id="KW-1185">Reference proteome</keyword>
<sequence>MLEVELGGAWRCEHALSAETIDLLNLFLPLVARMETLAIAQLGQSLDGRIATESGASHYINGLQARTHLHRLRALVDAVVVGVGTVNDDDPLLTVRHVKGRNPVRVVLDPRARMGGDRRLAFDGAALTIQLVGPGCATKAPPGVRRISLPTTAEGGFDVLAVLDWLHAQGLRRVLIEGGGVTISRFMQAGALDRMHFLIAPLLIGSGRAGLQLPPVLSVHEARRPRCRVFACGEDTIFDLDLRLAAHSAHDARADADAHVPRRISTQAPGSVDVSTTMP</sequence>
<comment type="caution">
    <text evidence="6">The sequence shown here is derived from an EMBL/GenBank/DDBJ whole genome shotgun (WGS) entry which is preliminary data.</text>
</comment>
<dbReference type="eggNOG" id="COG1985">
    <property type="taxonomic scope" value="Bacteria"/>
</dbReference>
<dbReference type="AlphaFoldDB" id="S9ZI11"/>
<feature type="domain" description="Bacterial bifunctional deaminase-reductase C-terminal" evidence="5">
    <location>
        <begin position="39"/>
        <end position="217"/>
    </location>
</feature>
<dbReference type="Gene3D" id="3.40.430.10">
    <property type="entry name" value="Dihydrofolate Reductase, subunit A"/>
    <property type="match status" value="1"/>
</dbReference>
<evidence type="ECO:0000313" key="7">
    <source>
        <dbReference type="Proteomes" id="UP000015455"/>
    </source>
</evidence>
<protein>
    <recommendedName>
        <fullName evidence="5">Bacterial bifunctional deaminase-reductase C-terminal domain-containing protein</fullName>
    </recommendedName>
</protein>
<feature type="compositionally biased region" description="Polar residues" evidence="4">
    <location>
        <begin position="264"/>
        <end position="279"/>
    </location>
</feature>
<proteinExistence type="predicted"/>
<dbReference type="Pfam" id="PF01872">
    <property type="entry name" value="RibD_C"/>
    <property type="match status" value="1"/>
</dbReference>
<dbReference type="PANTHER" id="PTHR38011">
    <property type="entry name" value="DIHYDROFOLATE REDUCTASE FAMILY PROTEIN (AFU_ORTHOLOGUE AFUA_8G06820)"/>
    <property type="match status" value="1"/>
</dbReference>
<dbReference type="GO" id="GO:0009231">
    <property type="term" value="P:riboflavin biosynthetic process"/>
    <property type="evidence" value="ECO:0007669"/>
    <property type="project" value="InterPro"/>
</dbReference>
<feature type="region of interest" description="Disordered" evidence="4">
    <location>
        <begin position="256"/>
        <end position="279"/>
    </location>
</feature>
<dbReference type="EMBL" id="ATJV01000092">
    <property type="protein sequence ID" value="EPZ14226.1"/>
    <property type="molecule type" value="Genomic_DNA"/>
</dbReference>
<dbReference type="SUPFAM" id="SSF53597">
    <property type="entry name" value="Dihydrofolate reductase-like"/>
    <property type="match status" value="1"/>
</dbReference>
<dbReference type="Proteomes" id="UP000015455">
    <property type="component" value="Unassembled WGS sequence"/>
</dbReference>
<keyword evidence="3" id="KW-0560">Oxidoreductase</keyword>
<accession>S9ZI11</accession>
<name>S9ZI11_9RHOO</name>